<evidence type="ECO:0000313" key="3">
    <source>
        <dbReference type="Proteomes" id="UP001286456"/>
    </source>
</evidence>
<evidence type="ECO:0000256" key="1">
    <source>
        <dbReference type="SAM" id="MobiDB-lite"/>
    </source>
</evidence>
<keyword evidence="3" id="KW-1185">Reference proteome</keyword>
<dbReference type="EMBL" id="JAUEPO010000004">
    <property type="protein sequence ID" value="KAK3324451.1"/>
    <property type="molecule type" value="Genomic_DNA"/>
</dbReference>
<feature type="region of interest" description="Disordered" evidence="1">
    <location>
        <begin position="1"/>
        <end position="24"/>
    </location>
</feature>
<reference evidence="2" key="2">
    <citation type="submission" date="2023-06" db="EMBL/GenBank/DDBJ databases">
        <authorList>
            <consortium name="Lawrence Berkeley National Laboratory"/>
            <person name="Haridas S."/>
            <person name="Hensen N."/>
            <person name="Bonometti L."/>
            <person name="Westerberg I."/>
            <person name="Brannstrom I.O."/>
            <person name="Guillou S."/>
            <person name="Cros-Aarteil S."/>
            <person name="Calhoun S."/>
            <person name="Kuo A."/>
            <person name="Mondo S."/>
            <person name="Pangilinan J."/>
            <person name="Riley R."/>
            <person name="Labutti K."/>
            <person name="Andreopoulos B."/>
            <person name="Lipzen A."/>
            <person name="Chen C."/>
            <person name="Yanf M."/>
            <person name="Daum C."/>
            <person name="Ng V."/>
            <person name="Clum A."/>
            <person name="Steindorff A."/>
            <person name="Ohm R."/>
            <person name="Martin F."/>
            <person name="Silar P."/>
            <person name="Natvig D."/>
            <person name="Lalanne C."/>
            <person name="Gautier V."/>
            <person name="Ament-Velasquez S.L."/>
            <person name="Kruys A."/>
            <person name="Hutchinson M.I."/>
            <person name="Powell A.J."/>
            <person name="Barry K."/>
            <person name="Miller A.N."/>
            <person name="Grigoriev I.V."/>
            <person name="Debuchy R."/>
            <person name="Gladieux P."/>
            <person name="Thoren M.H."/>
            <person name="Johannesson H."/>
        </authorList>
    </citation>
    <scope>NUCLEOTIDE SEQUENCE</scope>
    <source>
        <strain evidence="2">SMH4131-1</strain>
    </source>
</reference>
<sequence>MCPKVKSNVTSRNGVPTPVKPSLNTMDATSPPATCLFLSLPRELRDEIYTAYLDDLIPSTYHSYWTSLSPLPTNAETCTYKTTLPDLLLTCKQVYAELAPTVLDSFCMAAPTGTLPHVYYSDWEAKDSFERVCLGAFGSLRGGGLGRRRRLVLMVDGSHTRPSSLHWLRLWCAFLRILTSEEDRPGWFTSAARRRGFVGDGEDARVPAATGLVELVVDWCPDTRDAATRAEDDARRSTRARKAMVRLGELELLTCIIGLRGLEVLRLRGSYPAWWVERLRESSALRVVCEESRSTYLKDLAAWEADSPLSPCRCNRAG</sequence>
<accession>A0AAE0M9J7</accession>
<protein>
    <submittedName>
        <fullName evidence="2">Uncharacterized protein</fullName>
    </submittedName>
</protein>
<name>A0AAE0M9J7_9PEZI</name>
<comment type="caution">
    <text evidence="2">The sequence shown here is derived from an EMBL/GenBank/DDBJ whole genome shotgun (WGS) entry which is preliminary data.</text>
</comment>
<dbReference type="AlphaFoldDB" id="A0AAE0M9J7"/>
<dbReference type="Proteomes" id="UP001286456">
    <property type="component" value="Unassembled WGS sequence"/>
</dbReference>
<reference evidence="2" key="1">
    <citation type="journal article" date="2023" name="Mol. Phylogenet. Evol.">
        <title>Genome-scale phylogeny and comparative genomics of the fungal order Sordariales.</title>
        <authorList>
            <person name="Hensen N."/>
            <person name="Bonometti L."/>
            <person name="Westerberg I."/>
            <person name="Brannstrom I.O."/>
            <person name="Guillou S."/>
            <person name="Cros-Aarteil S."/>
            <person name="Calhoun S."/>
            <person name="Haridas S."/>
            <person name="Kuo A."/>
            <person name="Mondo S."/>
            <person name="Pangilinan J."/>
            <person name="Riley R."/>
            <person name="LaButti K."/>
            <person name="Andreopoulos B."/>
            <person name="Lipzen A."/>
            <person name="Chen C."/>
            <person name="Yan M."/>
            <person name="Daum C."/>
            <person name="Ng V."/>
            <person name="Clum A."/>
            <person name="Steindorff A."/>
            <person name="Ohm R.A."/>
            <person name="Martin F."/>
            <person name="Silar P."/>
            <person name="Natvig D.O."/>
            <person name="Lalanne C."/>
            <person name="Gautier V."/>
            <person name="Ament-Velasquez S.L."/>
            <person name="Kruys A."/>
            <person name="Hutchinson M.I."/>
            <person name="Powell A.J."/>
            <person name="Barry K."/>
            <person name="Miller A.N."/>
            <person name="Grigoriev I.V."/>
            <person name="Debuchy R."/>
            <person name="Gladieux P."/>
            <person name="Hiltunen Thoren M."/>
            <person name="Johannesson H."/>
        </authorList>
    </citation>
    <scope>NUCLEOTIDE SEQUENCE</scope>
    <source>
        <strain evidence="2">SMH4131-1</strain>
    </source>
</reference>
<evidence type="ECO:0000313" key="2">
    <source>
        <dbReference type="EMBL" id="KAK3324451.1"/>
    </source>
</evidence>
<proteinExistence type="predicted"/>
<organism evidence="2 3">
    <name type="scientific">Cercophora scortea</name>
    <dbReference type="NCBI Taxonomy" id="314031"/>
    <lineage>
        <taxon>Eukaryota</taxon>
        <taxon>Fungi</taxon>
        <taxon>Dikarya</taxon>
        <taxon>Ascomycota</taxon>
        <taxon>Pezizomycotina</taxon>
        <taxon>Sordariomycetes</taxon>
        <taxon>Sordariomycetidae</taxon>
        <taxon>Sordariales</taxon>
        <taxon>Lasiosphaeriaceae</taxon>
        <taxon>Cercophora</taxon>
    </lineage>
</organism>
<gene>
    <name evidence="2" type="ORF">B0T19DRAFT_230613</name>
</gene>